<gene>
    <name evidence="6" type="ORF">Cgig2_003081</name>
</gene>
<dbReference type="GO" id="GO:0045492">
    <property type="term" value="P:xylan biosynthetic process"/>
    <property type="evidence" value="ECO:0007669"/>
    <property type="project" value="InterPro"/>
</dbReference>
<comment type="caution">
    <text evidence="6">The sequence shown here is derived from an EMBL/GenBank/DDBJ whole genome shotgun (WGS) entry which is preliminary data.</text>
</comment>
<dbReference type="InterPro" id="IPR006514">
    <property type="entry name" value="IRX15/GXM/AGM"/>
</dbReference>
<evidence type="ECO:0000256" key="3">
    <source>
        <dbReference type="ARBA" id="ARBA00022989"/>
    </source>
</evidence>
<dbReference type="PANTHER" id="PTHR31444">
    <property type="entry name" value="OS11G0490100 PROTEIN"/>
    <property type="match status" value="1"/>
</dbReference>
<dbReference type="AlphaFoldDB" id="A0A9Q1KDL9"/>
<dbReference type="Gene3D" id="3.40.50.150">
    <property type="entry name" value="Vaccinia Virus protein VP39"/>
    <property type="match status" value="1"/>
</dbReference>
<sequence>MKPRRLPSIDRPWLVATLAAAVMIAVLMLIGSFNATSNSAFFCRSKVVDRGIMPVQLHSILHYATTRAVPQQSAREVHVTFDVLFSIYPCNFLVFGLGHDSLMWASLNPNGFTMFLEEDPNWVRTILTKAPNIRVHSVEYKTHVYDAKNLLAHYKTEPTCLPPKLFLNGNTKCRLVLSDLPNEIYSKEWDVIMIDGPRGYQPELPGRMAAIYTAAVMARLRTRPGVTHVILHDVNRRVERVYAEKFLCKKHLVKGVERLWHFAIPSATKEDTKKVNTFFC</sequence>
<organism evidence="6 7">
    <name type="scientific">Carnegiea gigantea</name>
    <dbReference type="NCBI Taxonomy" id="171969"/>
    <lineage>
        <taxon>Eukaryota</taxon>
        <taxon>Viridiplantae</taxon>
        <taxon>Streptophyta</taxon>
        <taxon>Embryophyta</taxon>
        <taxon>Tracheophyta</taxon>
        <taxon>Spermatophyta</taxon>
        <taxon>Magnoliopsida</taxon>
        <taxon>eudicotyledons</taxon>
        <taxon>Gunneridae</taxon>
        <taxon>Pentapetalae</taxon>
        <taxon>Caryophyllales</taxon>
        <taxon>Cactineae</taxon>
        <taxon>Cactaceae</taxon>
        <taxon>Cactoideae</taxon>
        <taxon>Echinocereeae</taxon>
        <taxon>Carnegiea</taxon>
    </lineage>
</organism>
<reference evidence="6" key="1">
    <citation type="submission" date="2022-04" db="EMBL/GenBank/DDBJ databases">
        <title>Carnegiea gigantea Genome sequencing and assembly v2.</title>
        <authorList>
            <person name="Copetti D."/>
            <person name="Sanderson M.J."/>
            <person name="Burquez A."/>
            <person name="Wojciechowski M.F."/>
        </authorList>
    </citation>
    <scope>NUCLEOTIDE SEQUENCE</scope>
    <source>
        <strain evidence="6">SGP5-SGP5p</strain>
        <tissue evidence="6">Aerial part</tissue>
    </source>
</reference>
<keyword evidence="7" id="KW-1185">Reference proteome</keyword>
<name>A0A9Q1KDL9_9CARY</name>
<proteinExistence type="predicted"/>
<protein>
    <recommendedName>
        <fullName evidence="8">Polysaccharide biosynthesis domain-containing protein</fullName>
    </recommendedName>
</protein>
<comment type="subcellular location">
    <subcellularLocation>
        <location evidence="1">Golgi apparatus membrane</location>
        <topology evidence="1">Single-pass membrane protein</topology>
    </subcellularLocation>
</comment>
<dbReference type="InterPro" id="IPR029063">
    <property type="entry name" value="SAM-dependent_MTases_sf"/>
</dbReference>
<evidence type="ECO:0000313" key="7">
    <source>
        <dbReference type="Proteomes" id="UP001153076"/>
    </source>
</evidence>
<evidence type="ECO:0008006" key="8">
    <source>
        <dbReference type="Google" id="ProtNLM"/>
    </source>
</evidence>
<evidence type="ECO:0000256" key="1">
    <source>
        <dbReference type="ARBA" id="ARBA00004194"/>
    </source>
</evidence>
<keyword evidence="2 5" id="KW-0812">Transmembrane</keyword>
<keyword evidence="4 5" id="KW-0472">Membrane</keyword>
<dbReference type="EMBL" id="JAKOGI010000162">
    <property type="protein sequence ID" value="KAJ8441575.1"/>
    <property type="molecule type" value="Genomic_DNA"/>
</dbReference>
<keyword evidence="3 5" id="KW-1133">Transmembrane helix</keyword>
<feature type="transmembrane region" description="Helical" evidence="5">
    <location>
        <begin position="12"/>
        <end position="33"/>
    </location>
</feature>
<dbReference type="Proteomes" id="UP001153076">
    <property type="component" value="Unassembled WGS sequence"/>
</dbReference>
<evidence type="ECO:0000313" key="6">
    <source>
        <dbReference type="EMBL" id="KAJ8441575.1"/>
    </source>
</evidence>
<evidence type="ECO:0000256" key="4">
    <source>
        <dbReference type="ARBA" id="ARBA00023136"/>
    </source>
</evidence>
<evidence type="ECO:0000256" key="2">
    <source>
        <dbReference type="ARBA" id="ARBA00022692"/>
    </source>
</evidence>
<dbReference type="NCBIfam" id="TIGR01627">
    <property type="entry name" value="A_thal_3515"/>
    <property type="match status" value="1"/>
</dbReference>
<evidence type="ECO:0000256" key="5">
    <source>
        <dbReference type="SAM" id="Phobius"/>
    </source>
</evidence>
<accession>A0A9Q1KDL9</accession>
<dbReference type="GO" id="GO:0000139">
    <property type="term" value="C:Golgi membrane"/>
    <property type="evidence" value="ECO:0007669"/>
    <property type="project" value="UniProtKB-SubCell"/>
</dbReference>
<dbReference type="Pfam" id="PF21729">
    <property type="entry name" value="IRX15_IRX15L_GXM"/>
    <property type="match status" value="1"/>
</dbReference>
<dbReference type="OrthoDB" id="1896682at2759"/>